<keyword evidence="1" id="KW-0472">Membrane</keyword>
<organism evidence="3 4">
    <name type="scientific">Actinoallomurus vinaceus</name>
    <dbReference type="NCBI Taxonomy" id="1080074"/>
    <lineage>
        <taxon>Bacteria</taxon>
        <taxon>Bacillati</taxon>
        <taxon>Actinomycetota</taxon>
        <taxon>Actinomycetes</taxon>
        <taxon>Streptosporangiales</taxon>
        <taxon>Thermomonosporaceae</taxon>
        <taxon>Actinoallomurus</taxon>
    </lineage>
</organism>
<feature type="domain" description="NACHT" evidence="2">
    <location>
        <begin position="162"/>
        <end position="255"/>
    </location>
</feature>
<keyword evidence="1" id="KW-0812">Transmembrane</keyword>
<proteinExistence type="predicted"/>
<evidence type="ECO:0000313" key="4">
    <source>
        <dbReference type="Proteomes" id="UP001501442"/>
    </source>
</evidence>
<dbReference type="Proteomes" id="UP001501442">
    <property type="component" value="Unassembled WGS sequence"/>
</dbReference>
<dbReference type="InterPro" id="IPR007111">
    <property type="entry name" value="NACHT_NTPase"/>
</dbReference>
<dbReference type="SUPFAM" id="SSF52540">
    <property type="entry name" value="P-loop containing nucleoside triphosphate hydrolases"/>
    <property type="match status" value="1"/>
</dbReference>
<feature type="transmembrane region" description="Helical" evidence="1">
    <location>
        <begin position="571"/>
        <end position="593"/>
    </location>
</feature>
<feature type="transmembrane region" description="Helical" evidence="1">
    <location>
        <begin position="627"/>
        <end position="654"/>
    </location>
</feature>
<evidence type="ECO:0000259" key="2">
    <source>
        <dbReference type="PROSITE" id="PS50837"/>
    </source>
</evidence>
<dbReference type="Gene3D" id="3.40.50.300">
    <property type="entry name" value="P-loop containing nucleotide triphosphate hydrolases"/>
    <property type="match status" value="1"/>
</dbReference>
<gene>
    <name evidence="3" type="ORF">GCM10023196_057650</name>
</gene>
<accession>A0ABP8UHT0</accession>
<name>A0ABP8UHT0_9ACTN</name>
<reference evidence="4" key="1">
    <citation type="journal article" date="2019" name="Int. J. Syst. Evol. Microbiol.">
        <title>The Global Catalogue of Microorganisms (GCM) 10K type strain sequencing project: providing services to taxonomists for standard genome sequencing and annotation.</title>
        <authorList>
            <consortium name="The Broad Institute Genomics Platform"/>
            <consortium name="The Broad Institute Genome Sequencing Center for Infectious Disease"/>
            <person name="Wu L."/>
            <person name="Ma J."/>
        </authorList>
    </citation>
    <scope>NUCLEOTIDE SEQUENCE [LARGE SCALE GENOMIC DNA]</scope>
    <source>
        <strain evidence="4">JCM 17939</strain>
    </source>
</reference>
<dbReference type="PROSITE" id="PS50837">
    <property type="entry name" value="NACHT"/>
    <property type="match status" value="1"/>
</dbReference>
<dbReference type="Pfam" id="PF05729">
    <property type="entry name" value="NACHT"/>
    <property type="match status" value="1"/>
</dbReference>
<dbReference type="EMBL" id="BAABHK010000008">
    <property type="protein sequence ID" value="GAA4630811.1"/>
    <property type="molecule type" value="Genomic_DNA"/>
</dbReference>
<feature type="transmembrane region" description="Helical" evidence="1">
    <location>
        <begin position="540"/>
        <end position="565"/>
    </location>
</feature>
<feature type="transmembrane region" description="Helical" evidence="1">
    <location>
        <begin position="12"/>
        <end position="38"/>
    </location>
</feature>
<comment type="caution">
    <text evidence="3">The sequence shown here is derived from an EMBL/GenBank/DDBJ whole genome shotgun (WGS) entry which is preliminary data.</text>
</comment>
<protein>
    <submittedName>
        <fullName evidence="3">NACHT domain-containing protein</fullName>
    </submittedName>
</protein>
<feature type="transmembrane region" description="Helical" evidence="1">
    <location>
        <begin position="497"/>
        <end position="519"/>
    </location>
</feature>
<feature type="transmembrane region" description="Helical" evidence="1">
    <location>
        <begin position="465"/>
        <end position="485"/>
    </location>
</feature>
<sequence length="751" mass="80991">MTVMAGRGAARWREVVVVAGMAVLAGLVVVVTMVAVGLRGGDLSTAANVAQLMSVALAVPPLAVGLMVWWRPFSSRRSSEEQLQRAEAALRALVSEQWRDEIRIRGLDDMTPLVVRWRLTELDAAGDPRPLRVLLRHGRIRFTGRTDRMDRMARRFRRLARRRLVILGEPGMGKTTLAVLLLRELLKDPPSGEPVPVLLSMTGWDPRAEPVHRWLARRLDENYPALRAASFGRDAPRALVSKHRILPVLDGLDELPEHVQPRVLSALNAAATTEAVILTCRTAEYRHVVELSGGHMLAGGAVIEPRTVKAADAAAYIRNRLPPSRQADWAAVLSSLTGNPDGPLVRALSTPLALWLLRKVYIDTRRDPAPLRDRTRFPTADAVTEHLLDDLVDATLAANPPEHDPDDPNDYDHPFRPLRRWDPDDARRWLSFLAHHMSETGTRDLQWWRLHRAVHRRWGTLGGKVTVGLVVGLTVGLTGGVTIALTRALHGTFVDAMLFGVTGGLIGGLVGGLTAGLLLELRADPTTEPAYANLRPKGRVGTLLANLAFGLTVGLVVGVITALAFELIGGLVGGVLAGLAFGLAVGAAGGLTVGLSRWAATPVTDAQPQTPSVTLRRDLELVSVRSLAFGLMLGPAFGIAGAVAQGFTGLIAAVEAGISFGVAGGVVFVATFGFTGAGPVYLVAVSVLYVRRRVPRRLMRFLDDAHRLGLLREAGPAFQFRHAKLQDRLAQLYDAGPAGGDEGKGIAGRRY</sequence>
<feature type="transmembrane region" description="Helical" evidence="1">
    <location>
        <begin position="50"/>
        <end position="70"/>
    </location>
</feature>
<keyword evidence="1" id="KW-1133">Transmembrane helix</keyword>
<dbReference type="InterPro" id="IPR027417">
    <property type="entry name" value="P-loop_NTPase"/>
</dbReference>
<evidence type="ECO:0000256" key="1">
    <source>
        <dbReference type="SAM" id="Phobius"/>
    </source>
</evidence>
<keyword evidence="4" id="KW-1185">Reference proteome</keyword>
<evidence type="ECO:0000313" key="3">
    <source>
        <dbReference type="EMBL" id="GAA4630811.1"/>
    </source>
</evidence>
<feature type="transmembrane region" description="Helical" evidence="1">
    <location>
        <begin position="666"/>
        <end position="690"/>
    </location>
</feature>